<organism evidence="1 2">
    <name type="scientific">Punica granatum</name>
    <name type="common">Pomegranate</name>
    <dbReference type="NCBI Taxonomy" id="22663"/>
    <lineage>
        <taxon>Eukaryota</taxon>
        <taxon>Viridiplantae</taxon>
        <taxon>Streptophyta</taxon>
        <taxon>Embryophyta</taxon>
        <taxon>Tracheophyta</taxon>
        <taxon>Spermatophyta</taxon>
        <taxon>Magnoliopsida</taxon>
        <taxon>eudicotyledons</taxon>
        <taxon>Gunneridae</taxon>
        <taxon>Pentapetalae</taxon>
        <taxon>rosids</taxon>
        <taxon>malvids</taxon>
        <taxon>Myrtales</taxon>
        <taxon>Lythraceae</taxon>
        <taxon>Punica</taxon>
    </lineage>
</organism>
<keyword evidence="2" id="KW-1185">Reference proteome</keyword>
<evidence type="ECO:0000313" key="1">
    <source>
        <dbReference type="EMBL" id="PKI59473.1"/>
    </source>
</evidence>
<dbReference type="AlphaFoldDB" id="A0A2I0JUC2"/>
<reference evidence="1 2" key="1">
    <citation type="submission" date="2017-11" db="EMBL/GenBank/DDBJ databases">
        <title>De-novo sequencing of pomegranate (Punica granatum L.) genome.</title>
        <authorList>
            <person name="Akparov Z."/>
            <person name="Amiraslanov A."/>
            <person name="Hajiyeva S."/>
            <person name="Abbasov M."/>
            <person name="Kaur K."/>
            <person name="Hamwieh A."/>
            <person name="Solovyev V."/>
            <person name="Salamov A."/>
            <person name="Braich B."/>
            <person name="Kosarev P."/>
            <person name="Mahmoud A."/>
            <person name="Hajiyev E."/>
            <person name="Babayeva S."/>
            <person name="Izzatullayeva V."/>
            <person name="Mammadov A."/>
            <person name="Mammadov A."/>
            <person name="Sharifova S."/>
            <person name="Ojaghi J."/>
            <person name="Eynullazada K."/>
            <person name="Bayramov B."/>
            <person name="Abdulazimova A."/>
            <person name="Shahmuradov I."/>
        </authorList>
    </citation>
    <scope>NUCLEOTIDE SEQUENCE [LARGE SCALE GENOMIC DNA]</scope>
    <source>
        <strain evidence="2">cv. AG2017</strain>
        <tissue evidence="1">Leaf</tissue>
    </source>
</reference>
<protein>
    <submittedName>
        <fullName evidence="1">Uncharacterized protein</fullName>
    </submittedName>
</protein>
<dbReference type="Proteomes" id="UP000233551">
    <property type="component" value="Unassembled WGS sequence"/>
</dbReference>
<sequence length="74" mass="8681">MASASFTMWWWPVSRNRRGGDFIIGLHHSEFLERSRWWAYLGHRRPYKIANGPRIANDLNIDGGGRQRFPLPLS</sequence>
<proteinExistence type="predicted"/>
<evidence type="ECO:0000313" key="2">
    <source>
        <dbReference type="Proteomes" id="UP000233551"/>
    </source>
</evidence>
<dbReference type="EMBL" id="PGOL01001269">
    <property type="protein sequence ID" value="PKI59473.1"/>
    <property type="molecule type" value="Genomic_DNA"/>
</dbReference>
<accession>A0A2I0JUC2</accession>
<name>A0A2I0JUC2_PUNGR</name>
<gene>
    <name evidence="1" type="ORF">CRG98_020104</name>
</gene>
<comment type="caution">
    <text evidence="1">The sequence shown here is derived from an EMBL/GenBank/DDBJ whole genome shotgun (WGS) entry which is preliminary data.</text>
</comment>